<reference evidence="2" key="1">
    <citation type="submission" date="2021-02" db="EMBL/GenBank/DDBJ databases">
        <authorList>
            <person name="Nowell W R."/>
        </authorList>
    </citation>
    <scope>NUCLEOTIDE SEQUENCE</scope>
</reference>
<comment type="caution">
    <text evidence="2">The sequence shown here is derived from an EMBL/GenBank/DDBJ whole genome shotgun (WGS) entry which is preliminary data.</text>
</comment>
<dbReference type="Proteomes" id="UP000676336">
    <property type="component" value="Unassembled WGS sequence"/>
</dbReference>
<feature type="region of interest" description="Disordered" evidence="1">
    <location>
        <begin position="91"/>
        <end position="179"/>
    </location>
</feature>
<evidence type="ECO:0000313" key="3">
    <source>
        <dbReference type="Proteomes" id="UP000676336"/>
    </source>
</evidence>
<organism evidence="2 3">
    <name type="scientific">Rotaria magnacalcarata</name>
    <dbReference type="NCBI Taxonomy" id="392030"/>
    <lineage>
        <taxon>Eukaryota</taxon>
        <taxon>Metazoa</taxon>
        <taxon>Spiralia</taxon>
        <taxon>Gnathifera</taxon>
        <taxon>Rotifera</taxon>
        <taxon>Eurotatoria</taxon>
        <taxon>Bdelloidea</taxon>
        <taxon>Philodinida</taxon>
        <taxon>Philodinidae</taxon>
        <taxon>Rotaria</taxon>
    </lineage>
</organism>
<sequence>MRNRSLLVQEKTTTKSHYITYPNNGIYPNNVNYPNYQYGGNQYPYGGNQYPNRNGYRSNVYRRNIFYNRNNQQQQRPYNAYDIGGYGIVNQSYIPPPRRSVRQRQRGTSRQNQPRIGSNQQRRSQSRQPQQQQQQRRRRPRQLRLNDFMPTQLRDPSPTTSNLPTGFNLGTTTTTVTTAPSDALPQRQIFAATNTANNVTQPFMVNQQQQQAASITSSTYRRRQRRGRQQQYRQISYENNNRFAELAEDNDNDDEYPVEIEENNEPMFTNRNRRDKRKKNEKLSKKTRLYLEPNRMLRWFEDNSKNSKNSVSGRGNQVYTLAIAPIYDEWVRNNYELQVCRFVQKKINRLMVSIAQASANISDLQIELTTYWIQNSIDVTAQKQAQTTAELTTNLIVERSGLGTTQTRSSIPTSTITTTASTTTKNIVRDAVDRIEKYILEYIHHCTQHVKKVAETRIQLAKSQMAEFKALEDFEQIATSSQWNIHVLLKPKMKLRSTKK</sequence>
<feature type="region of interest" description="Disordered" evidence="1">
    <location>
        <begin position="262"/>
        <end position="285"/>
    </location>
</feature>
<feature type="region of interest" description="Disordered" evidence="1">
    <location>
        <begin position="210"/>
        <end position="237"/>
    </location>
</feature>
<name>A0A8S2P3H7_9BILA</name>
<accession>A0A8S2P3H7</accession>
<feature type="compositionally biased region" description="Basic residues" evidence="1">
    <location>
        <begin position="271"/>
        <end position="285"/>
    </location>
</feature>
<proteinExistence type="predicted"/>
<dbReference type="EMBL" id="CAJOBI010005470">
    <property type="protein sequence ID" value="CAF4032993.1"/>
    <property type="molecule type" value="Genomic_DNA"/>
</dbReference>
<feature type="compositionally biased region" description="Low complexity" evidence="1">
    <location>
        <begin position="120"/>
        <end position="134"/>
    </location>
</feature>
<feature type="compositionally biased region" description="Polar residues" evidence="1">
    <location>
        <begin position="157"/>
        <end position="170"/>
    </location>
</feature>
<protein>
    <submittedName>
        <fullName evidence="2">Uncharacterized protein</fullName>
    </submittedName>
</protein>
<dbReference type="AlphaFoldDB" id="A0A8S2P3H7"/>
<gene>
    <name evidence="2" type="ORF">SMN809_LOCUS13679</name>
</gene>
<evidence type="ECO:0000313" key="2">
    <source>
        <dbReference type="EMBL" id="CAF4032993.1"/>
    </source>
</evidence>
<evidence type="ECO:0000256" key="1">
    <source>
        <dbReference type="SAM" id="MobiDB-lite"/>
    </source>
</evidence>